<evidence type="ECO:0000313" key="2">
    <source>
        <dbReference type="Proteomes" id="UP000814003"/>
    </source>
</evidence>
<gene>
    <name evidence="1" type="ORF">GIW56_26875</name>
</gene>
<reference evidence="1 2" key="1">
    <citation type="submission" date="2019-11" db="EMBL/GenBank/DDBJ databases">
        <title>Epiphytic Pseudomonas syringae from cherry orchards.</title>
        <authorList>
            <person name="Hulin M.T."/>
        </authorList>
    </citation>
    <scope>NUCLEOTIDE SEQUENCE [LARGE SCALE GENOMIC DNA]</scope>
    <source>
        <strain evidence="1 2">PA-6-5B</strain>
    </source>
</reference>
<protein>
    <submittedName>
        <fullName evidence="1">Uncharacterized protein</fullName>
    </submittedName>
</protein>
<comment type="caution">
    <text evidence="1">The sequence shown here is derived from an EMBL/GenBank/DDBJ whole genome shotgun (WGS) entry which is preliminary data.</text>
</comment>
<dbReference type="EMBL" id="WKED01000083">
    <property type="protein sequence ID" value="MCF5110433.1"/>
    <property type="molecule type" value="Genomic_DNA"/>
</dbReference>
<proteinExistence type="predicted"/>
<keyword evidence="2" id="KW-1185">Reference proteome</keyword>
<dbReference type="RefSeq" id="WP_236362053.1">
    <property type="nucleotide sequence ID" value="NZ_WKED01000083.1"/>
</dbReference>
<accession>A0ABS9FFZ4</accession>
<name>A0ABS9FFZ4_9PSED</name>
<dbReference type="Proteomes" id="UP000814003">
    <property type="component" value="Unassembled WGS sequence"/>
</dbReference>
<organism evidence="1 2">
    <name type="scientific">Pseudomonas gessardii</name>
    <dbReference type="NCBI Taxonomy" id="78544"/>
    <lineage>
        <taxon>Bacteria</taxon>
        <taxon>Pseudomonadati</taxon>
        <taxon>Pseudomonadota</taxon>
        <taxon>Gammaproteobacteria</taxon>
        <taxon>Pseudomonadales</taxon>
        <taxon>Pseudomonadaceae</taxon>
        <taxon>Pseudomonas</taxon>
    </lineage>
</organism>
<sequence>MSIASQLNNAAQAVVDYTDTDGNGSTAVWNITAGTVNLVPAFTVGVGSSGVALADNGTLLVQGANSGTFTESATWDISNGLQSFGFYSGGKNAMIGVISQDGTKIAGTVEDSAQTYTAVITQ</sequence>
<evidence type="ECO:0000313" key="1">
    <source>
        <dbReference type="EMBL" id="MCF5110433.1"/>
    </source>
</evidence>